<feature type="transmembrane region" description="Helical" evidence="2">
    <location>
        <begin position="125"/>
        <end position="147"/>
    </location>
</feature>
<organism evidence="4 5">
    <name type="scientific">Subtercola boreus</name>
    <dbReference type="NCBI Taxonomy" id="120213"/>
    <lineage>
        <taxon>Bacteria</taxon>
        <taxon>Bacillati</taxon>
        <taxon>Actinomycetota</taxon>
        <taxon>Actinomycetes</taxon>
        <taxon>Micrococcales</taxon>
        <taxon>Microbacteriaceae</taxon>
        <taxon>Subtercola</taxon>
    </lineage>
</organism>
<comment type="caution">
    <text evidence="4">The sequence shown here is derived from an EMBL/GenBank/DDBJ whole genome shotgun (WGS) entry which is preliminary data.</text>
</comment>
<evidence type="ECO:0000313" key="4">
    <source>
        <dbReference type="EMBL" id="RFA10585.1"/>
    </source>
</evidence>
<feature type="region of interest" description="Disordered" evidence="1">
    <location>
        <begin position="77"/>
        <end position="114"/>
    </location>
</feature>
<name>A0A3E0VLR0_9MICO</name>
<feature type="compositionally biased region" description="Low complexity" evidence="1">
    <location>
        <begin position="77"/>
        <end position="96"/>
    </location>
</feature>
<accession>A0A3E0VLR0</accession>
<dbReference type="InterPro" id="IPR018764">
    <property type="entry name" value="RskA_C"/>
</dbReference>
<keyword evidence="2" id="KW-0472">Membrane</keyword>
<dbReference type="GO" id="GO:0005886">
    <property type="term" value="C:plasma membrane"/>
    <property type="evidence" value="ECO:0007669"/>
    <property type="project" value="InterPro"/>
</dbReference>
<feature type="compositionally biased region" description="Polar residues" evidence="1">
    <location>
        <begin position="257"/>
        <end position="270"/>
    </location>
</feature>
<feature type="region of interest" description="Disordered" evidence="1">
    <location>
        <begin position="249"/>
        <end position="270"/>
    </location>
</feature>
<dbReference type="Proteomes" id="UP000256486">
    <property type="component" value="Unassembled WGS sequence"/>
</dbReference>
<feature type="domain" description="Anti-sigma K factor RskA C-terminal" evidence="3">
    <location>
        <begin position="126"/>
        <end position="258"/>
    </location>
</feature>
<sequence>MHTDPDILALLALGEPAGTDTDRAHIEACPDCAATLDAFTGAAAAGRSSSSVPTLVSPHGRVWEQVARAVAAEASVPERAAAPEGAAAPERAAAPESVGAPEHPVERPAVSVRPRSKRSRFPVRWLALAAALVLAATVGGVVTTLALQPRGDSTPGTGISVLARAALTALPAWPGASGDAVVESNGSETSMVVSVNAATDRPDTYREVWLLSADLTKLVSLGLLAGDSGTFAIPTDLDMSQYSIVDVSSEPLDGNPAHSSDSIVRGSFSS</sequence>
<gene>
    <name evidence="4" type="ORF">B7R54_16265</name>
</gene>
<dbReference type="RefSeq" id="WP_116415958.1">
    <property type="nucleotide sequence ID" value="NZ_NBWZ01000001.1"/>
</dbReference>
<evidence type="ECO:0000256" key="1">
    <source>
        <dbReference type="SAM" id="MobiDB-lite"/>
    </source>
</evidence>
<dbReference type="AlphaFoldDB" id="A0A3E0VLR0"/>
<dbReference type="EMBL" id="NBWZ01000001">
    <property type="protein sequence ID" value="RFA10585.1"/>
    <property type="molecule type" value="Genomic_DNA"/>
</dbReference>
<dbReference type="OrthoDB" id="4328740at2"/>
<proteinExistence type="predicted"/>
<evidence type="ECO:0000259" key="3">
    <source>
        <dbReference type="Pfam" id="PF10099"/>
    </source>
</evidence>
<evidence type="ECO:0000313" key="5">
    <source>
        <dbReference type="Proteomes" id="UP000256486"/>
    </source>
</evidence>
<evidence type="ECO:0000256" key="2">
    <source>
        <dbReference type="SAM" id="Phobius"/>
    </source>
</evidence>
<keyword evidence="5" id="KW-1185">Reference proteome</keyword>
<dbReference type="Pfam" id="PF10099">
    <property type="entry name" value="RskA_C"/>
    <property type="match status" value="1"/>
</dbReference>
<protein>
    <recommendedName>
        <fullName evidence="3">Anti-sigma K factor RskA C-terminal domain-containing protein</fullName>
    </recommendedName>
</protein>
<keyword evidence="2" id="KW-0812">Transmembrane</keyword>
<keyword evidence="2" id="KW-1133">Transmembrane helix</keyword>
<reference evidence="4 5" key="1">
    <citation type="submission" date="2017-04" db="EMBL/GenBank/DDBJ databases">
        <title>Comparative genome analysis of Subtercola boreus.</title>
        <authorList>
            <person name="Cho Y.-J."/>
            <person name="Cho A."/>
            <person name="Kim O.-S."/>
            <person name="Lee J.-I."/>
        </authorList>
    </citation>
    <scope>NUCLEOTIDE SEQUENCE [LARGE SCALE GENOMIC DNA]</scope>
    <source>
        <strain evidence="4 5">K300</strain>
    </source>
</reference>